<comment type="caution">
    <text evidence="1">The sequence shown here is derived from an EMBL/GenBank/DDBJ whole genome shotgun (WGS) entry which is preliminary data.</text>
</comment>
<reference evidence="1" key="1">
    <citation type="submission" date="2023-07" db="EMBL/GenBank/DDBJ databases">
        <title>draft genome sequence of fig (Ficus carica).</title>
        <authorList>
            <person name="Takahashi T."/>
            <person name="Nishimura K."/>
        </authorList>
    </citation>
    <scope>NUCLEOTIDE SEQUENCE</scope>
</reference>
<sequence>MNNEPESATTATDTASNPVDGVNREVCLAMASIAVKSRSWSCDTEGERLKRDAVLLQRRIATIAGEPVASCPTTVI</sequence>
<evidence type="ECO:0000313" key="1">
    <source>
        <dbReference type="EMBL" id="GMN44227.1"/>
    </source>
</evidence>
<dbReference type="Proteomes" id="UP001187192">
    <property type="component" value="Unassembled WGS sequence"/>
</dbReference>
<organism evidence="1 2">
    <name type="scientific">Ficus carica</name>
    <name type="common">Common fig</name>
    <dbReference type="NCBI Taxonomy" id="3494"/>
    <lineage>
        <taxon>Eukaryota</taxon>
        <taxon>Viridiplantae</taxon>
        <taxon>Streptophyta</taxon>
        <taxon>Embryophyta</taxon>
        <taxon>Tracheophyta</taxon>
        <taxon>Spermatophyta</taxon>
        <taxon>Magnoliopsida</taxon>
        <taxon>eudicotyledons</taxon>
        <taxon>Gunneridae</taxon>
        <taxon>Pentapetalae</taxon>
        <taxon>rosids</taxon>
        <taxon>fabids</taxon>
        <taxon>Rosales</taxon>
        <taxon>Moraceae</taxon>
        <taxon>Ficeae</taxon>
        <taxon>Ficus</taxon>
    </lineage>
</organism>
<accession>A0AA88A4D3</accession>
<gene>
    <name evidence="1" type="ORF">TIFTF001_013427</name>
</gene>
<dbReference type="EMBL" id="BTGU01000018">
    <property type="protein sequence ID" value="GMN44227.1"/>
    <property type="molecule type" value="Genomic_DNA"/>
</dbReference>
<keyword evidence="2" id="KW-1185">Reference proteome</keyword>
<proteinExistence type="predicted"/>
<name>A0AA88A4D3_FICCA</name>
<evidence type="ECO:0000313" key="2">
    <source>
        <dbReference type="Proteomes" id="UP001187192"/>
    </source>
</evidence>
<dbReference type="AlphaFoldDB" id="A0AA88A4D3"/>
<protein>
    <submittedName>
        <fullName evidence="1">Uncharacterized protein</fullName>
    </submittedName>
</protein>